<reference evidence="5" key="2">
    <citation type="journal article" date="2020" name="Mitochondrial DNA Part B Resour">
        <title>Complete chloroplast genome sequence of Stephania kwangsiensis (Menispermaceae), a rare and critically endangered species endemic to China.</title>
        <authorList>
            <person name="Shi Y."/>
            <person name="Liu B."/>
        </authorList>
    </citation>
    <scope>NUCLEOTIDE SEQUENCE</scope>
</reference>
<proteinExistence type="predicted"/>
<gene>
    <name evidence="5" type="primary">rps16</name>
</gene>
<keyword evidence="2" id="KW-0687">Ribonucleoprotein</keyword>
<dbReference type="GO" id="GO:0003735">
    <property type="term" value="F:structural constituent of ribosome"/>
    <property type="evidence" value="ECO:0007669"/>
    <property type="project" value="InterPro"/>
</dbReference>
<dbReference type="PROSITE" id="PS00732">
    <property type="entry name" value="RIBOSOMAL_S16"/>
    <property type="match status" value="1"/>
</dbReference>
<feature type="compositionally biased region" description="Basic residues" evidence="4">
    <location>
        <begin position="1"/>
        <end position="23"/>
    </location>
</feature>
<evidence type="ECO:0000256" key="3">
    <source>
        <dbReference type="ARBA" id="ARBA00035371"/>
    </source>
</evidence>
<dbReference type="GO" id="GO:1990904">
    <property type="term" value="C:ribonucleoprotein complex"/>
    <property type="evidence" value="ECO:0007669"/>
    <property type="project" value="UniProtKB-KW"/>
</dbReference>
<dbReference type="RefSeq" id="YP_009829133.1">
    <property type="nucleotide sequence ID" value="NC_048524.1"/>
</dbReference>
<dbReference type="GO" id="GO:0005840">
    <property type="term" value="C:ribosome"/>
    <property type="evidence" value="ECO:0007669"/>
    <property type="project" value="UniProtKB-KW"/>
</dbReference>
<dbReference type="InterPro" id="IPR020592">
    <property type="entry name" value="Ribosomal_bS16_CS"/>
</dbReference>
<sequence>MVKLRLKRCGRKQRCSIPKRRKRSSESGFLRSDKESNLFLILMFPIFYISLKKVPNLQELFMIFQRRQAFFRNFVLIKRNISPSKLMTNENE</sequence>
<protein>
    <recommendedName>
        <fullName evidence="3">30S ribosomal protein S16, chloroplastic</fullName>
    </recommendedName>
</protein>
<evidence type="ECO:0000313" key="5">
    <source>
        <dbReference type="EMBL" id="QJC59651.1"/>
    </source>
</evidence>
<organism evidence="5">
    <name type="scientific">Stephania kwangsiensis</name>
    <dbReference type="NCBI Taxonomy" id="1501466"/>
    <lineage>
        <taxon>Eukaryota</taxon>
        <taxon>Viridiplantae</taxon>
        <taxon>Streptophyta</taxon>
        <taxon>Embryophyta</taxon>
        <taxon>Tracheophyta</taxon>
        <taxon>Spermatophyta</taxon>
        <taxon>Magnoliopsida</taxon>
        <taxon>Ranunculales</taxon>
        <taxon>Menispermaceae</taxon>
        <taxon>Menispermoideae</taxon>
        <taxon>Cissampelideae</taxon>
        <taxon>Stephania</taxon>
    </lineage>
</organism>
<dbReference type="GO" id="GO:0006412">
    <property type="term" value="P:translation"/>
    <property type="evidence" value="ECO:0007669"/>
    <property type="project" value="InterPro"/>
</dbReference>
<dbReference type="EMBL" id="MN654112">
    <property type="protein sequence ID" value="QJC59651.1"/>
    <property type="molecule type" value="Genomic_DNA"/>
</dbReference>
<evidence type="ECO:0000256" key="2">
    <source>
        <dbReference type="ARBA" id="ARBA00023274"/>
    </source>
</evidence>
<feature type="region of interest" description="Disordered" evidence="4">
    <location>
        <begin position="1"/>
        <end position="29"/>
    </location>
</feature>
<keyword evidence="5" id="KW-0934">Plastid</keyword>
<name>A0A6M3QI05_9MAGN</name>
<accession>A0A6M3QI05</accession>
<dbReference type="AlphaFoldDB" id="A0A6M3QI05"/>
<dbReference type="GeneID" id="55293211"/>
<evidence type="ECO:0000256" key="4">
    <source>
        <dbReference type="SAM" id="MobiDB-lite"/>
    </source>
</evidence>
<evidence type="ECO:0000256" key="1">
    <source>
        <dbReference type="ARBA" id="ARBA00022980"/>
    </source>
</evidence>
<geneLocation type="chloroplast" evidence="5"/>
<reference evidence="5" key="1">
    <citation type="submission" date="2019-11" db="EMBL/GenBank/DDBJ databases">
        <authorList>
            <person name="Duan N."/>
        </authorList>
    </citation>
    <scope>NUCLEOTIDE SEQUENCE</scope>
</reference>
<keyword evidence="1 5" id="KW-0689">Ribosomal protein</keyword>
<keyword evidence="5" id="KW-0150">Chloroplast</keyword>